<evidence type="ECO:0000256" key="1">
    <source>
        <dbReference type="ARBA" id="ARBA00008455"/>
    </source>
</evidence>
<dbReference type="InterPro" id="IPR013128">
    <property type="entry name" value="Peptidase_C1A"/>
</dbReference>
<keyword evidence="4" id="KW-1185">Reference proteome</keyword>
<reference evidence="3 4" key="1">
    <citation type="submission" date="2023-11" db="EMBL/GenBank/DDBJ databases">
        <title>Paucibacter sp. nov., isolated from fresh soil in Korea.</title>
        <authorList>
            <person name="Le N.T.T."/>
        </authorList>
    </citation>
    <scope>NUCLEOTIDE SEQUENCE [LARGE SCALE GENOMIC DNA]</scope>
    <source>
        <strain evidence="3 4">R3-3</strain>
    </source>
</reference>
<comment type="caution">
    <text evidence="3">The sequence shown here is derived from an EMBL/GenBank/DDBJ whole genome shotgun (WGS) entry which is preliminary data.</text>
</comment>
<dbReference type="PROSITE" id="PS00639">
    <property type="entry name" value="THIOL_PROTEASE_HIS"/>
    <property type="match status" value="1"/>
</dbReference>
<dbReference type="SMART" id="SM00645">
    <property type="entry name" value="Pept_C1"/>
    <property type="match status" value="1"/>
</dbReference>
<dbReference type="EMBL" id="JAXCLA010000002">
    <property type="protein sequence ID" value="MDY0743913.1"/>
    <property type="molecule type" value="Genomic_DNA"/>
</dbReference>
<accession>A0ABU5DDU9</accession>
<comment type="similarity">
    <text evidence="1">Belongs to the peptidase C1 family.</text>
</comment>
<dbReference type="InterPro" id="IPR000668">
    <property type="entry name" value="Peptidase_C1A_C"/>
</dbReference>
<protein>
    <submittedName>
        <fullName evidence="3">C1 family peptidase</fullName>
    </submittedName>
</protein>
<feature type="domain" description="Peptidase C1A papain C-terminal" evidence="2">
    <location>
        <begin position="34"/>
        <end position="249"/>
    </location>
</feature>
<dbReference type="Pfam" id="PF00112">
    <property type="entry name" value="Peptidase_C1"/>
    <property type="match status" value="1"/>
</dbReference>
<evidence type="ECO:0000313" key="4">
    <source>
        <dbReference type="Proteomes" id="UP001285263"/>
    </source>
</evidence>
<organism evidence="3 4">
    <name type="scientific">Roseateles agri</name>
    <dbReference type="NCBI Taxonomy" id="3098619"/>
    <lineage>
        <taxon>Bacteria</taxon>
        <taxon>Pseudomonadati</taxon>
        <taxon>Pseudomonadota</taxon>
        <taxon>Betaproteobacteria</taxon>
        <taxon>Burkholderiales</taxon>
        <taxon>Sphaerotilaceae</taxon>
        <taxon>Roseateles</taxon>
    </lineage>
</organism>
<dbReference type="Gene3D" id="3.90.70.10">
    <property type="entry name" value="Cysteine proteinases"/>
    <property type="match status" value="1"/>
</dbReference>
<sequence length="257" mass="28185">MAKPKTNARFGWVPDLPDHRDHTFAAPVAVQANLPPKVDLRPLCPPVVDQGQLGSCTANAIGNAHRFDQIKQGAPKNFMPSRLFIYYNERAMEGTVNSDSGAQIRDGIKSIAKLGVCDEADWPYVITKFKTKPPAPLFKKALANQALTYRRLTQNASQMKSCLASGYPFVFGFTVYESFESQVVAKSGVVQMPAASESVLGGHAVMAVGYDDKSQRFIVMNSWSTSWGQKGFFTIPYAYLIDTGLASDFWTISTIAT</sequence>
<name>A0ABU5DDU9_9BURK</name>
<dbReference type="InterPro" id="IPR038765">
    <property type="entry name" value="Papain-like_cys_pep_sf"/>
</dbReference>
<evidence type="ECO:0000259" key="2">
    <source>
        <dbReference type="SMART" id="SM00645"/>
    </source>
</evidence>
<dbReference type="InterPro" id="IPR025660">
    <property type="entry name" value="Pept_his_AS"/>
</dbReference>
<dbReference type="CDD" id="cd02619">
    <property type="entry name" value="Peptidase_C1"/>
    <property type="match status" value="1"/>
</dbReference>
<gene>
    <name evidence="3" type="ORF">SNE35_05330</name>
</gene>
<dbReference type="RefSeq" id="WP_320421826.1">
    <property type="nucleotide sequence ID" value="NZ_JAXCLA010000002.1"/>
</dbReference>
<proteinExistence type="inferred from homology"/>
<dbReference type="SUPFAM" id="SSF54001">
    <property type="entry name" value="Cysteine proteinases"/>
    <property type="match status" value="1"/>
</dbReference>
<dbReference type="PANTHER" id="PTHR12411">
    <property type="entry name" value="CYSTEINE PROTEASE FAMILY C1-RELATED"/>
    <property type="match status" value="1"/>
</dbReference>
<evidence type="ECO:0000313" key="3">
    <source>
        <dbReference type="EMBL" id="MDY0743913.1"/>
    </source>
</evidence>
<dbReference type="Proteomes" id="UP001285263">
    <property type="component" value="Unassembled WGS sequence"/>
</dbReference>